<feature type="region of interest" description="Disordered" evidence="2">
    <location>
        <begin position="578"/>
        <end position="602"/>
    </location>
</feature>
<protein>
    <submittedName>
        <fullName evidence="3">Uncharacterized protein</fullName>
    </submittedName>
</protein>
<feature type="region of interest" description="Disordered" evidence="2">
    <location>
        <begin position="24"/>
        <end position="117"/>
    </location>
</feature>
<evidence type="ECO:0000313" key="3">
    <source>
        <dbReference type="EMBL" id="EYU43797.1"/>
    </source>
</evidence>
<dbReference type="PANTHER" id="PTHR47490">
    <property type="entry name" value="PROTEIN BLISTER"/>
    <property type="match status" value="1"/>
</dbReference>
<dbReference type="eggNOG" id="ENOG502RCM2">
    <property type="taxonomic scope" value="Eukaryota"/>
</dbReference>
<evidence type="ECO:0000313" key="4">
    <source>
        <dbReference type="Proteomes" id="UP000030748"/>
    </source>
</evidence>
<feature type="coiled-coil region" evidence="1">
    <location>
        <begin position="645"/>
        <end position="700"/>
    </location>
</feature>
<gene>
    <name evidence="3" type="ORF">MIMGU_mgv1a001818mg</name>
</gene>
<feature type="compositionally biased region" description="Polar residues" evidence="2">
    <location>
        <begin position="96"/>
        <end position="108"/>
    </location>
</feature>
<accession>A0A022RTE7</accession>
<evidence type="ECO:0000256" key="1">
    <source>
        <dbReference type="SAM" id="Coils"/>
    </source>
</evidence>
<reference evidence="3 4" key="1">
    <citation type="journal article" date="2013" name="Proc. Natl. Acad. Sci. U.S.A.">
        <title>Fine-scale variation in meiotic recombination in Mimulus inferred from population shotgun sequencing.</title>
        <authorList>
            <person name="Hellsten U."/>
            <person name="Wright K.M."/>
            <person name="Jenkins J."/>
            <person name="Shu S."/>
            <person name="Yuan Y."/>
            <person name="Wessler S.R."/>
            <person name="Schmutz J."/>
            <person name="Willis J.H."/>
            <person name="Rokhsar D.S."/>
        </authorList>
    </citation>
    <scope>NUCLEOTIDE SEQUENCE [LARGE SCALE GENOMIC DNA]</scope>
    <source>
        <strain evidence="4">cv. DUN x IM62</strain>
    </source>
</reference>
<dbReference type="GO" id="GO:0040008">
    <property type="term" value="P:regulation of growth"/>
    <property type="evidence" value="ECO:0007669"/>
    <property type="project" value="InterPro"/>
</dbReference>
<evidence type="ECO:0000256" key="2">
    <source>
        <dbReference type="SAM" id="MobiDB-lite"/>
    </source>
</evidence>
<dbReference type="GO" id="GO:0005634">
    <property type="term" value="C:nucleus"/>
    <property type="evidence" value="ECO:0000318"/>
    <property type="project" value="GO_Central"/>
</dbReference>
<dbReference type="GO" id="GO:0006355">
    <property type="term" value="P:regulation of DNA-templated transcription"/>
    <property type="evidence" value="ECO:0000318"/>
    <property type="project" value="GO_Central"/>
</dbReference>
<sequence>MASAQVLRKQEHLEAGRKKLEEFRRKKAEEKAKKAISTNQPPASDVPYETQPSETVNPRITDFNEVGTSDTLSKDRLGASDLAPKIANKEHETSTKSDFNSSTDTNAKPSLLARKDDGDSSVLGHTFLNNEEYRDDAASVTSDGHKFQSRKDDYGSAAQFDSEAGNKHFLSHENRAPGHSTYHGLDNYSSNNIHGSEKDISLGSSATFSSDILPKTSIGALLSEKLGNSRHKDTKISNYMLFGSSVYSLDRSCWVIESLRPTSNISDSFGLKQKFSSFSDSGEKKFGAVDHMESMSNSSPWISENRYADYSSDTRSSSNYAPPSPPTSGRRSRPSFLDSIQVSKGPSLSPPLFAAEKADTSSSKVHPVDGLGSSVSHRSDNITIASGNGVGLFNHVMENKQDFFSQKQNEDFAALEQHIEDLTQEKFSLQRALEASRALSESLASENSALTDSFNQQGSVVNQLKFELENLQDEIKAQLVELEAVKIEYGNAQLECNAADERAKLLASEVIGLEEKALRLRSNELKLERQLENTRAEISSYKKKMSSIEKDRQDLQSTIDALQEEKKLLLSKLRKASSSGKSTDFNKTTKDISTSTDDIDTDTTTETSALLEDDAPSSQISHENINLSLEGLPMENIPSDQMRMIQNINTLIAELALEKDQLVQDLSAESSQSSKLLELNKELTRKLEAQTQRLELLMAQSMANANTQPRLVDPRTVPENTAYADEGDEVVERVLGWIMKLFPGGPSRRRPGKHL</sequence>
<dbReference type="PANTHER" id="PTHR47490:SF2">
    <property type="entry name" value="PROTEIN BLISTER"/>
    <property type="match status" value="1"/>
</dbReference>
<dbReference type="STRING" id="4155.A0A022RTE7"/>
<feature type="compositionally biased region" description="Basic and acidic residues" evidence="2">
    <location>
        <begin position="24"/>
        <end position="33"/>
    </location>
</feature>
<dbReference type="Proteomes" id="UP000030748">
    <property type="component" value="Unassembled WGS sequence"/>
</dbReference>
<dbReference type="PhylomeDB" id="A0A022RTE7"/>
<keyword evidence="1" id="KW-0175">Coiled coil</keyword>
<dbReference type="AlphaFoldDB" id="A0A022RTE7"/>
<name>A0A022RTE7_ERYGU</name>
<keyword evidence="4" id="KW-1185">Reference proteome</keyword>
<feature type="compositionally biased region" description="Polar residues" evidence="2">
    <location>
        <begin position="311"/>
        <end position="321"/>
    </location>
</feature>
<organism evidence="3 4">
    <name type="scientific">Erythranthe guttata</name>
    <name type="common">Yellow monkey flower</name>
    <name type="synonym">Mimulus guttatus</name>
    <dbReference type="NCBI Taxonomy" id="4155"/>
    <lineage>
        <taxon>Eukaryota</taxon>
        <taxon>Viridiplantae</taxon>
        <taxon>Streptophyta</taxon>
        <taxon>Embryophyta</taxon>
        <taxon>Tracheophyta</taxon>
        <taxon>Spermatophyta</taxon>
        <taxon>Magnoliopsida</taxon>
        <taxon>eudicotyledons</taxon>
        <taxon>Gunneridae</taxon>
        <taxon>Pentapetalae</taxon>
        <taxon>asterids</taxon>
        <taxon>lamiids</taxon>
        <taxon>Lamiales</taxon>
        <taxon>Phrymaceae</taxon>
        <taxon>Erythranthe</taxon>
    </lineage>
</organism>
<proteinExistence type="predicted"/>
<dbReference type="EMBL" id="KI630234">
    <property type="protein sequence ID" value="EYU43797.1"/>
    <property type="molecule type" value="Genomic_DNA"/>
</dbReference>
<dbReference type="InterPro" id="IPR044194">
    <property type="entry name" value="BLISTER"/>
</dbReference>
<feature type="region of interest" description="Disordered" evidence="2">
    <location>
        <begin position="347"/>
        <end position="374"/>
    </location>
</feature>
<feature type="region of interest" description="Disordered" evidence="2">
    <location>
        <begin position="311"/>
        <end position="335"/>
    </location>
</feature>